<organism evidence="1 2">
    <name type="scientific">Achromobacter phage Motura</name>
    <dbReference type="NCBI Taxonomy" id="2591403"/>
    <lineage>
        <taxon>Viruses</taxon>
        <taxon>Duplodnaviria</taxon>
        <taxon>Heunggongvirae</taxon>
        <taxon>Uroviricota</taxon>
        <taxon>Caudoviricetes</taxon>
        <taxon>Moturavirus</taxon>
        <taxon>Moturavirus motura</taxon>
    </lineage>
</organism>
<name>A0A514CTA1_9CAUD</name>
<dbReference type="RefSeq" id="YP_009903870.1">
    <property type="nucleotide sequence ID" value="NC_049849.1"/>
</dbReference>
<dbReference type="Proteomes" id="UP000320799">
    <property type="component" value="Segment"/>
</dbReference>
<accession>A0A514CTA1</accession>
<evidence type="ECO:0000313" key="1">
    <source>
        <dbReference type="EMBL" id="QDH83711.1"/>
    </source>
</evidence>
<sequence length="146" mass="16225">MIPEPFLSTAYHVVDRLAGIVSVASLFTAVGVFGSWQIQQPTIQAVNVGSRVEVKSGFTTYLPTPAMLDRHVGTSVYQAWVLDAENNVVYRFPDIVFNNQAAYISSLEFPKTLPPGRYYIKGTITYDLNPIKRADLPVNFGIVEVR</sequence>
<reference evidence="1 2" key="1">
    <citation type="submission" date="2019-06" db="EMBL/GenBank/DDBJ databases">
        <authorList>
            <person name="Kincaid V.D."/>
            <person name="Fuller A."/>
            <person name="Hodges K."/>
            <person name="Bansal M."/>
            <person name="Essig J."/>
            <person name="Johnson A."/>
        </authorList>
    </citation>
    <scope>NUCLEOTIDE SEQUENCE [LARGE SCALE GENOMIC DNA]</scope>
</reference>
<dbReference type="KEGG" id="vg:56136146"/>
<dbReference type="GeneID" id="56136146"/>
<dbReference type="EMBL" id="MN094788">
    <property type="protein sequence ID" value="QDH83711.1"/>
    <property type="molecule type" value="Genomic_DNA"/>
</dbReference>
<protein>
    <submittedName>
        <fullName evidence="1">Uncharacterized protein</fullName>
    </submittedName>
</protein>
<proteinExistence type="predicted"/>
<evidence type="ECO:0000313" key="2">
    <source>
        <dbReference type="Proteomes" id="UP000320799"/>
    </source>
</evidence>
<keyword evidence="2" id="KW-1185">Reference proteome</keyword>